<dbReference type="EMBL" id="JAPMOS010000060">
    <property type="protein sequence ID" value="KAJ4456837.1"/>
    <property type="molecule type" value="Genomic_DNA"/>
</dbReference>
<keyword evidence="1" id="KW-0732">Signal</keyword>
<sequence>MSRWFFLTSLLFLGALAINEVRDRSFQTVLNAAIKTVLEDTSSTGCLSKVHHNYYGSGSDYPYPSDRCTAAVWPTLESIQAENSTIRQAIDTGRIVFGAQFPSGHDVFNCTQDASVTDVAVYSCAGYDQDTAKCFIDAINAHYGSSIKVYWRYSEWMADTNMVNNIVYNLLGYQFDGIFASMTANPFTTWPAPWKRTMRVPRSSLVNFTCPYQAGGESAAAGNKASPVPLTSAAALNTSGVIIAVEAGTSMEDWVVNYAPLAQRISLTDGSLCVKLVLNGTAHAYLAPHLNIASDIQEYGSDQLHKVAVLTTDSYYSIGLRPTWPTASGALRHAVPALATLLVPAVLALLM</sequence>
<keyword evidence="3" id="KW-1185">Reference proteome</keyword>
<reference evidence="2" key="1">
    <citation type="journal article" date="2022" name="bioRxiv">
        <title>Genomics of Preaxostyla Flagellates Illuminates Evolutionary Transitions and the Path Towards Mitochondrial Loss.</title>
        <authorList>
            <person name="Novak L.V.F."/>
            <person name="Treitli S.C."/>
            <person name="Pyrih J."/>
            <person name="Halakuc P."/>
            <person name="Pipaliya S.V."/>
            <person name="Vacek V."/>
            <person name="Brzon O."/>
            <person name="Soukal P."/>
            <person name="Eme L."/>
            <person name="Dacks J.B."/>
            <person name="Karnkowska A."/>
            <person name="Elias M."/>
            <person name="Hampl V."/>
        </authorList>
    </citation>
    <scope>NUCLEOTIDE SEQUENCE</scope>
    <source>
        <strain evidence="2">RCP-MX</strain>
    </source>
</reference>
<name>A0ABQ8UC25_9EUKA</name>
<evidence type="ECO:0000256" key="1">
    <source>
        <dbReference type="SAM" id="SignalP"/>
    </source>
</evidence>
<evidence type="ECO:0000313" key="3">
    <source>
        <dbReference type="Proteomes" id="UP001141327"/>
    </source>
</evidence>
<accession>A0ABQ8UC25</accession>
<organism evidence="2 3">
    <name type="scientific">Paratrimastix pyriformis</name>
    <dbReference type="NCBI Taxonomy" id="342808"/>
    <lineage>
        <taxon>Eukaryota</taxon>
        <taxon>Metamonada</taxon>
        <taxon>Preaxostyla</taxon>
        <taxon>Paratrimastigidae</taxon>
        <taxon>Paratrimastix</taxon>
    </lineage>
</organism>
<dbReference type="SUPFAM" id="SSF53850">
    <property type="entry name" value="Periplasmic binding protein-like II"/>
    <property type="match status" value="1"/>
</dbReference>
<dbReference type="Proteomes" id="UP001141327">
    <property type="component" value="Unassembled WGS sequence"/>
</dbReference>
<protein>
    <submittedName>
        <fullName evidence="2">Amino acid abc transporter</fullName>
    </submittedName>
</protein>
<evidence type="ECO:0000313" key="2">
    <source>
        <dbReference type="EMBL" id="KAJ4456837.1"/>
    </source>
</evidence>
<dbReference type="Gene3D" id="3.40.190.10">
    <property type="entry name" value="Periplasmic binding protein-like II"/>
    <property type="match status" value="2"/>
</dbReference>
<comment type="caution">
    <text evidence="2">The sequence shown here is derived from an EMBL/GenBank/DDBJ whole genome shotgun (WGS) entry which is preliminary data.</text>
</comment>
<feature type="chain" id="PRO_5046188284" evidence="1">
    <location>
        <begin position="18"/>
        <end position="351"/>
    </location>
</feature>
<proteinExistence type="predicted"/>
<feature type="signal peptide" evidence="1">
    <location>
        <begin position="1"/>
        <end position="17"/>
    </location>
</feature>
<gene>
    <name evidence="2" type="ORF">PAPYR_7863</name>
</gene>